<accession>A0ABQ8Q043</accession>
<organism evidence="2 3">
    <name type="scientific">Lentinula boryana</name>
    <dbReference type="NCBI Taxonomy" id="40481"/>
    <lineage>
        <taxon>Eukaryota</taxon>
        <taxon>Fungi</taxon>
        <taxon>Dikarya</taxon>
        <taxon>Basidiomycota</taxon>
        <taxon>Agaricomycotina</taxon>
        <taxon>Agaricomycetes</taxon>
        <taxon>Agaricomycetidae</taxon>
        <taxon>Agaricales</taxon>
        <taxon>Marasmiineae</taxon>
        <taxon>Omphalotaceae</taxon>
        <taxon>Lentinula</taxon>
    </lineage>
</organism>
<gene>
    <name evidence="2" type="ORF">F5050DRAFT_1715744</name>
</gene>
<name>A0ABQ8Q043_9AGAR</name>
<evidence type="ECO:0000313" key="2">
    <source>
        <dbReference type="EMBL" id="KAJ3991864.1"/>
    </source>
</evidence>
<protein>
    <submittedName>
        <fullName evidence="2">Uncharacterized protein</fullName>
    </submittedName>
</protein>
<feature type="compositionally biased region" description="Polar residues" evidence="1">
    <location>
        <begin position="1"/>
        <end position="10"/>
    </location>
</feature>
<dbReference type="Proteomes" id="UP001163828">
    <property type="component" value="Unassembled WGS sequence"/>
</dbReference>
<evidence type="ECO:0000313" key="3">
    <source>
        <dbReference type="Proteomes" id="UP001163828"/>
    </source>
</evidence>
<reference evidence="2" key="1">
    <citation type="submission" date="2022-08" db="EMBL/GenBank/DDBJ databases">
        <authorList>
            <consortium name="DOE Joint Genome Institute"/>
            <person name="Min B."/>
            <person name="Riley R."/>
            <person name="Sierra-Patev S."/>
            <person name="Naranjo-Ortiz M."/>
            <person name="Looney B."/>
            <person name="Konkel Z."/>
            <person name="Slot J.C."/>
            <person name="Sakamoto Y."/>
            <person name="Steenwyk J.L."/>
            <person name="Rokas A."/>
            <person name="Carro J."/>
            <person name="Camarero S."/>
            <person name="Ferreira P."/>
            <person name="Molpeceres G."/>
            <person name="Ruiz-Duenas F.J."/>
            <person name="Serrano A."/>
            <person name="Henrissat B."/>
            <person name="Drula E."/>
            <person name="Hughes K.W."/>
            <person name="Mata J.L."/>
            <person name="Ishikawa N.K."/>
            <person name="Vargas-Isla R."/>
            <person name="Ushijima S."/>
            <person name="Smith C.A."/>
            <person name="Ahrendt S."/>
            <person name="Andreopoulos W."/>
            <person name="He G."/>
            <person name="Labutti K."/>
            <person name="Lipzen A."/>
            <person name="Ng V."/>
            <person name="Sandor L."/>
            <person name="Barry K."/>
            <person name="Martinez A.T."/>
            <person name="Xiao Y."/>
            <person name="Gibbons J.G."/>
            <person name="Terashima K."/>
            <person name="Hibbett D.S."/>
            <person name="Grigoriev I.V."/>
        </authorList>
    </citation>
    <scope>NUCLEOTIDE SEQUENCE</scope>
    <source>
        <strain evidence="2">TFB10827</strain>
    </source>
</reference>
<comment type="caution">
    <text evidence="2">The sequence shown here is derived from an EMBL/GenBank/DDBJ whole genome shotgun (WGS) entry which is preliminary data.</text>
</comment>
<keyword evidence="3" id="KW-1185">Reference proteome</keyword>
<feature type="compositionally biased region" description="Low complexity" evidence="1">
    <location>
        <begin position="11"/>
        <end position="29"/>
    </location>
</feature>
<feature type="region of interest" description="Disordered" evidence="1">
    <location>
        <begin position="1"/>
        <end position="32"/>
    </location>
</feature>
<proteinExistence type="predicted"/>
<dbReference type="EMBL" id="MU790938">
    <property type="protein sequence ID" value="KAJ3991864.1"/>
    <property type="molecule type" value="Genomic_DNA"/>
</dbReference>
<sequence length="209" mass="23487">MTRLTRQSSRTAITPLTPTATTPTSSISSRQTLRDLSAAQQIAELKKELVIVKAERDATNVHAVISGQEAAVWKHRYNKKAVKKDTTKRFTTDARIVTSREGREEAVADAAKKAAKKQAKAEKRKKKQDLEREDILCRATQEKESIAFSGSLKSKSKRDLTDIAFSLNVETDGATADVLRSPWYIDLFTHKRKRYDLSKDNEPGPSTRR</sequence>
<evidence type="ECO:0000256" key="1">
    <source>
        <dbReference type="SAM" id="MobiDB-lite"/>
    </source>
</evidence>